<protein>
    <recommendedName>
        <fullName evidence="2">hydroxymethylpyrimidine kinase</fullName>
        <ecNumber evidence="2">2.7.1.49</ecNumber>
    </recommendedName>
</protein>
<dbReference type="GO" id="GO:0008902">
    <property type="term" value="F:hydroxymethylpyrimidine kinase activity"/>
    <property type="evidence" value="ECO:0007669"/>
    <property type="project" value="UniProtKB-EC"/>
</dbReference>
<keyword evidence="5" id="KW-1185">Reference proteome</keyword>
<dbReference type="EC" id="2.7.1.49" evidence="2"/>
<dbReference type="CDD" id="cd01169">
    <property type="entry name" value="HMPP_kinase"/>
    <property type="match status" value="1"/>
</dbReference>
<sequence length="258" mass="25987">MALDAPPCVLVIAGSDSSGGAGIARDIETIAAIGGRTCLAVTAITVQTHAAVRTVETLDADLVAAQMRAALEANPVAAIKIGMLASREIIAAVSAVLGEHRHLPVVLDPVFVSSSGGSLLSVDAIESLKQDLMPLCRLVTPNLPELALLAGASHPAAGDDAAIVQARTLLSGKNAILIKGGHAAGPRSTDLLVAADGTVARFDAPRLSASMRGTGCMLASAIAIHLAAGHPLDDSIRHAKAHVFDKLRAEGTPPAAGG</sequence>
<dbReference type="SUPFAM" id="SSF53613">
    <property type="entry name" value="Ribokinase-like"/>
    <property type="match status" value="1"/>
</dbReference>
<keyword evidence="4" id="KW-0418">Kinase</keyword>
<dbReference type="UniPathway" id="UPA00060">
    <property type="reaction ID" value="UER00138"/>
</dbReference>
<accession>A0A657LZN9</accession>
<keyword evidence="4" id="KW-0808">Transferase</keyword>
<dbReference type="AlphaFoldDB" id="A0A657LZN9"/>
<dbReference type="InterPro" id="IPR013749">
    <property type="entry name" value="PM/HMP-P_kinase-1"/>
</dbReference>
<evidence type="ECO:0000313" key="4">
    <source>
        <dbReference type="EMBL" id="OJG01528.1"/>
    </source>
</evidence>
<dbReference type="EMBL" id="LSRP01000001">
    <property type="protein sequence ID" value="OJG01528.1"/>
    <property type="molecule type" value="Genomic_DNA"/>
</dbReference>
<dbReference type="RefSeq" id="WP_071830967.1">
    <property type="nucleotide sequence ID" value="NZ_LSRP01000001.1"/>
</dbReference>
<dbReference type="GO" id="GO:0005829">
    <property type="term" value="C:cytosol"/>
    <property type="evidence" value="ECO:0007669"/>
    <property type="project" value="TreeGrafter"/>
</dbReference>
<dbReference type="InterPro" id="IPR029056">
    <property type="entry name" value="Ribokinase-like"/>
</dbReference>
<evidence type="ECO:0000313" key="5">
    <source>
        <dbReference type="Proteomes" id="UP000182661"/>
    </source>
</evidence>
<dbReference type="InterPro" id="IPR004399">
    <property type="entry name" value="HMP/HMP-P_kinase_dom"/>
</dbReference>
<gene>
    <name evidence="4" type="ORF">AX760_01035</name>
</gene>
<name>A0A657LZN9_9HYPH</name>
<organism evidence="4 5">
    <name type="scientific">Pararhizobium antarcticum</name>
    <dbReference type="NCBI Taxonomy" id="1798805"/>
    <lineage>
        <taxon>Bacteria</taxon>
        <taxon>Pseudomonadati</taxon>
        <taxon>Pseudomonadota</taxon>
        <taxon>Alphaproteobacteria</taxon>
        <taxon>Hyphomicrobiales</taxon>
        <taxon>Rhizobiaceae</taxon>
        <taxon>Rhizobium/Agrobacterium group</taxon>
        <taxon>Pararhizobium</taxon>
    </lineage>
</organism>
<dbReference type="Gene3D" id="3.40.1190.20">
    <property type="match status" value="1"/>
</dbReference>
<dbReference type="Pfam" id="PF08543">
    <property type="entry name" value="Phos_pyr_kin"/>
    <property type="match status" value="1"/>
</dbReference>
<dbReference type="PANTHER" id="PTHR20858">
    <property type="entry name" value="PHOSPHOMETHYLPYRIMIDINE KINASE"/>
    <property type="match status" value="1"/>
</dbReference>
<evidence type="ECO:0000256" key="1">
    <source>
        <dbReference type="ARBA" id="ARBA00004948"/>
    </source>
</evidence>
<dbReference type="GO" id="GO:0009229">
    <property type="term" value="P:thiamine diphosphate biosynthetic process"/>
    <property type="evidence" value="ECO:0007669"/>
    <property type="project" value="UniProtKB-UniPathway"/>
</dbReference>
<evidence type="ECO:0000259" key="3">
    <source>
        <dbReference type="Pfam" id="PF08543"/>
    </source>
</evidence>
<dbReference type="OrthoDB" id="9810880at2"/>
<dbReference type="PANTHER" id="PTHR20858:SF17">
    <property type="entry name" value="HYDROXYMETHYLPYRIMIDINE_PHOSPHOMETHYLPYRIMIDINE KINASE THI20-RELATED"/>
    <property type="match status" value="1"/>
</dbReference>
<dbReference type="GO" id="GO:0009228">
    <property type="term" value="P:thiamine biosynthetic process"/>
    <property type="evidence" value="ECO:0007669"/>
    <property type="project" value="InterPro"/>
</dbReference>
<comment type="pathway">
    <text evidence="1">Cofactor biosynthesis; thiamine diphosphate biosynthesis.</text>
</comment>
<reference evidence="4 5" key="1">
    <citation type="submission" date="2016-02" db="EMBL/GenBank/DDBJ databases">
        <title>Genome sequencing of a beta-galactosidase producing bacteria Rhizobium sp. 59.</title>
        <authorList>
            <person name="Wang D."/>
            <person name="Kot W."/>
            <person name="Qin Y."/>
            <person name="Hansen L."/>
            <person name="Naqvi K."/>
            <person name="Rensing C."/>
        </authorList>
    </citation>
    <scope>NUCLEOTIDE SEQUENCE [LARGE SCALE GENOMIC DNA]</scope>
    <source>
        <strain evidence="4 5">59</strain>
    </source>
</reference>
<proteinExistence type="predicted"/>
<comment type="caution">
    <text evidence="4">The sequence shown here is derived from an EMBL/GenBank/DDBJ whole genome shotgun (WGS) entry which is preliminary data.</text>
</comment>
<evidence type="ECO:0000256" key="2">
    <source>
        <dbReference type="ARBA" id="ARBA00012135"/>
    </source>
</evidence>
<feature type="domain" description="Pyridoxamine kinase/Phosphomethylpyrimidine kinase" evidence="3">
    <location>
        <begin position="16"/>
        <end position="248"/>
    </location>
</feature>
<dbReference type="Proteomes" id="UP000182661">
    <property type="component" value="Unassembled WGS sequence"/>
</dbReference>
<dbReference type="GO" id="GO:0008972">
    <property type="term" value="F:phosphomethylpyrimidine kinase activity"/>
    <property type="evidence" value="ECO:0007669"/>
    <property type="project" value="InterPro"/>
</dbReference>